<evidence type="ECO:0000313" key="1">
    <source>
        <dbReference type="EMBL" id="MCC5604169.1"/>
    </source>
</evidence>
<evidence type="ECO:0000313" key="2">
    <source>
        <dbReference type="Proteomes" id="UP001199525"/>
    </source>
</evidence>
<dbReference type="RefSeq" id="WP_229489992.1">
    <property type="nucleotide sequence ID" value="NZ_JAIVFQ010000112.1"/>
</dbReference>
<keyword evidence="2" id="KW-1185">Reference proteome</keyword>
<accession>A0ABS8IK03</accession>
<reference evidence="1 2" key="1">
    <citation type="journal article" date="2021" name="Microorganisms">
        <title>Genome Evolution of Filamentous Cyanobacterium Nostoc Species: From Facultative Symbiosis to Free Living.</title>
        <authorList>
            <person name="Huo D."/>
            <person name="Li H."/>
            <person name="Cai F."/>
            <person name="Guo X."/>
            <person name="Qiao Z."/>
            <person name="Wang W."/>
            <person name="Yu G."/>
            <person name="Li R."/>
        </authorList>
    </citation>
    <scope>NUCLEOTIDE SEQUENCE [LARGE SCALE GENOMIC DNA]</scope>
    <source>
        <strain evidence="1 2">CHAB 5714</strain>
    </source>
</reference>
<name>A0ABS8IK03_9NOSO</name>
<comment type="caution">
    <text evidence="1">The sequence shown here is derived from an EMBL/GenBank/DDBJ whole genome shotgun (WGS) entry which is preliminary data.</text>
</comment>
<sequence>MNATYCCLSSALNHIPSNHSLLEAARFELEIAVSCAKEYEKTWHSIIWIQSNARTKRRVREQLNHLAFDCYTHFLKAVDYLNQYADLMDEQSNQPLKW</sequence>
<gene>
    <name evidence="1" type="ORF">LC586_34640</name>
</gene>
<protein>
    <submittedName>
        <fullName evidence="1">Uncharacterized protein</fullName>
    </submittedName>
</protein>
<organism evidence="1 2">
    <name type="scientific">Nostoc favosum CHAB5714</name>
    <dbReference type="NCBI Taxonomy" id="2780399"/>
    <lineage>
        <taxon>Bacteria</taxon>
        <taxon>Bacillati</taxon>
        <taxon>Cyanobacteriota</taxon>
        <taxon>Cyanophyceae</taxon>
        <taxon>Nostocales</taxon>
        <taxon>Nostocaceae</taxon>
        <taxon>Nostoc</taxon>
        <taxon>Nostoc favosum</taxon>
    </lineage>
</organism>
<dbReference type="Proteomes" id="UP001199525">
    <property type="component" value="Unassembled WGS sequence"/>
</dbReference>
<dbReference type="EMBL" id="JAIVFQ010000112">
    <property type="protein sequence ID" value="MCC5604169.1"/>
    <property type="molecule type" value="Genomic_DNA"/>
</dbReference>
<proteinExistence type="predicted"/>